<name>A0ABR8C789_9CYAN</name>
<evidence type="ECO:0000313" key="1">
    <source>
        <dbReference type="EMBL" id="MBD2316108.1"/>
    </source>
</evidence>
<dbReference type="SUPFAM" id="SSF54631">
    <property type="entry name" value="CBS-domain pair"/>
    <property type="match status" value="1"/>
</dbReference>
<sequence length="260" mass="30027">MDLDRETLISFRDQLRDARASALLNTESFQELLFVVERFGFLLTKNPKVTGLNSYKDAVETFAIKRSPLARDVMRAWHTPFSDLYTLVSRERNDALHQGAFARNLTKHAVQLALILEDALMESLLTVNDYMVRNPICAYHWQPISFVRQQLLENSFSYLPVFINDGWNLISDHSVALYLRSGTVSQNERKKLLLHTVEEAVNLPHNKLVIQRIDDDKLCDEETTVEESLLKLQEYSYPLLVTRKKEKTILLGILTAFDLL</sequence>
<dbReference type="Proteomes" id="UP000618445">
    <property type="component" value="Unassembled WGS sequence"/>
</dbReference>
<dbReference type="EMBL" id="JACJQY010000004">
    <property type="protein sequence ID" value="MBD2316108.1"/>
    <property type="molecule type" value="Genomic_DNA"/>
</dbReference>
<dbReference type="InterPro" id="IPR046342">
    <property type="entry name" value="CBS_dom_sf"/>
</dbReference>
<organism evidence="1 2">
    <name type="scientific">Phormidium tenue FACHB-1050</name>
    <dbReference type="NCBI Taxonomy" id="2692857"/>
    <lineage>
        <taxon>Bacteria</taxon>
        <taxon>Bacillati</taxon>
        <taxon>Cyanobacteriota</taxon>
        <taxon>Cyanophyceae</taxon>
        <taxon>Oscillatoriophycideae</taxon>
        <taxon>Oscillatoriales</taxon>
        <taxon>Oscillatoriaceae</taxon>
        <taxon>Phormidium</taxon>
    </lineage>
</organism>
<keyword evidence="2" id="KW-1185">Reference proteome</keyword>
<evidence type="ECO:0000313" key="2">
    <source>
        <dbReference type="Proteomes" id="UP000618445"/>
    </source>
</evidence>
<accession>A0ABR8C789</accession>
<dbReference type="RefSeq" id="WP_190576672.1">
    <property type="nucleotide sequence ID" value="NZ_CAWPQU010000034.1"/>
</dbReference>
<proteinExistence type="predicted"/>
<comment type="caution">
    <text evidence="1">The sequence shown here is derived from an EMBL/GenBank/DDBJ whole genome shotgun (WGS) entry which is preliminary data.</text>
</comment>
<reference evidence="1 2" key="1">
    <citation type="journal article" date="2020" name="ISME J.">
        <title>Comparative genomics reveals insights into cyanobacterial evolution and habitat adaptation.</title>
        <authorList>
            <person name="Chen M.Y."/>
            <person name="Teng W.K."/>
            <person name="Zhao L."/>
            <person name="Hu C.X."/>
            <person name="Zhou Y.K."/>
            <person name="Han B.P."/>
            <person name="Song L.R."/>
            <person name="Shu W.S."/>
        </authorList>
    </citation>
    <scope>NUCLEOTIDE SEQUENCE [LARGE SCALE GENOMIC DNA]</scope>
    <source>
        <strain evidence="1 2">FACHB-1050</strain>
    </source>
</reference>
<gene>
    <name evidence="1" type="ORF">H6G05_04485</name>
</gene>
<evidence type="ECO:0008006" key="3">
    <source>
        <dbReference type="Google" id="ProtNLM"/>
    </source>
</evidence>
<dbReference type="Gene3D" id="3.10.580.10">
    <property type="entry name" value="CBS-domain"/>
    <property type="match status" value="1"/>
</dbReference>
<protein>
    <recommendedName>
        <fullName evidence="3">CBS domain-containing protein</fullName>
    </recommendedName>
</protein>